<dbReference type="InterPro" id="IPR015943">
    <property type="entry name" value="WD40/YVTN_repeat-like_dom_sf"/>
</dbReference>
<dbReference type="InterPro" id="IPR019775">
    <property type="entry name" value="WD40_repeat_CS"/>
</dbReference>
<dbReference type="SMART" id="SM00320">
    <property type="entry name" value="WD40"/>
    <property type="match status" value="8"/>
</dbReference>
<keyword evidence="6" id="KW-1185">Reference proteome</keyword>
<feature type="repeat" description="WD" evidence="3">
    <location>
        <begin position="70"/>
        <end position="111"/>
    </location>
</feature>
<dbReference type="CDD" id="cd00200">
    <property type="entry name" value="WD40"/>
    <property type="match status" value="2"/>
</dbReference>
<dbReference type="PROSITE" id="PS51257">
    <property type="entry name" value="PROKAR_LIPOPROTEIN"/>
    <property type="match status" value="1"/>
</dbReference>
<evidence type="ECO:0000256" key="2">
    <source>
        <dbReference type="ARBA" id="ARBA00022737"/>
    </source>
</evidence>
<proteinExistence type="predicted"/>
<dbReference type="PRINTS" id="PR00320">
    <property type="entry name" value="GPROTEINBRPT"/>
</dbReference>
<dbReference type="AlphaFoldDB" id="A0A975BAK5"/>
<dbReference type="Gene3D" id="3.40.50.1460">
    <property type="match status" value="1"/>
</dbReference>
<feature type="repeat" description="WD" evidence="3">
    <location>
        <begin position="536"/>
        <end position="569"/>
    </location>
</feature>
<dbReference type="PANTHER" id="PTHR22847:SF637">
    <property type="entry name" value="WD REPEAT DOMAIN 5B"/>
    <property type="match status" value="1"/>
</dbReference>
<feature type="repeat" description="WD" evidence="3">
    <location>
        <begin position="175"/>
        <end position="209"/>
    </location>
</feature>
<dbReference type="Gene3D" id="2.130.10.10">
    <property type="entry name" value="YVTN repeat-like/Quinoprotein amine dehydrogenase"/>
    <property type="match status" value="5"/>
</dbReference>
<dbReference type="GO" id="GO:0006508">
    <property type="term" value="P:proteolysis"/>
    <property type="evidence" value="ECO:0007669"/>
    <property type="project" value="InterPro"/>
</dbReference>
<dbReference type="InterPro" id="IPR001680">
    <property type="entry name" value="WD40_rpt"/>
</dbReference>
<dbReference type="InterPro" id="IPR036322">
    <property type="entry name" value="WD40_repeat_dom_sf"/>
</dbReference>
<dbReference type="GO" id="GO:0004197">
    <property type="term" value="F:cysteine-type endopeptidase activity"/>
    <property type="evidence" value="ECO:0007669"/>
    <property type="project" value="InterPro"/>
</dbReference>
<keyword evidence="1 3" id="KW-0853">WD repeat</keyword>
<dbReference type="RefSeq" id="WP_207687804.1">
    <property type="nucleotide sequence ID" value="NZ_CP061799.1"/>
</dbReference>
<evidence type="ECO:0000259" key="4">
    <source>
        <dbReference type="Pfam" id="PF00656"/>
    </source>
</evidence>
<name>A0A975BAK5_9BACT</name>
<dbReference type="PROSITE" id="PS50082">
    <property type="entry name" value="WD_REPEATS_2"/>
    <property type="match status" value="5"/>
</dbReference>
<reference evidence="5" key="1">
    <citation type="journal article" date="2021" name="Microb. Physiol.">
        <title>Proteogenomic Insights into the Physiology of Marine, Sulfate-Reducing, Filamentous Desulfonema limicola and Desulfonema magnum.</title>
        <authorList>
            <person name="Schnaars V."/>
            <person name="Wohlbrand L."/>
            <person name="Scheve S."/>
            <person name="Hinrichs C."/>
            <person name="Reinhardt R."/>
            <person name="Rabus R."/>
        </authorList>
    </citation>
    <scope>NUCLEOTIDE SEQUENCE</scope>
    <source>
        <strain evidence="5">5ac10</strain>
    </source>
</reference>
<feature type="repeat" description="WD" evidence="3">
    <location>
        <begin position="223"/>
        <end position="255"/>
    </location>
</feature>
<dbReference type="Pfam" id="PF00656">
    <property type="entry name" value="Peptidase_C14"/>
    <property type="match status" value="1"/>
</dbReference>
<dbReference type="PROSITE" id="PS50294">
    <property type="entry name" value="WD_REPEATS_REGION"/>
    <property type="match status" value="5"/>
</dbReference>
<dbReference type="InterPro" id="IPR029030">
    <property type="entry name" value="Caspase-like_dom_sf"/>
</dbReference>
<sequence length="1050" mass="115640">MNNLSKHLKQNFPVFIIICLYILTSCSTDTAIQRDTNNSLNPKTSRAIKLKRTNKPILADKDQPLLVIEGGGHIDIIRELIFTSDGRELISVGDDKTIRIWNVSNDGQKTQLSRIIRGQIEDGRSGVIYGAALSPADASGKHKWLAAAGYLAGPEQDRYAIRIHDYATGEVTALLRGHENLINGLAFSPSGRWLASASKDNTVRIWNISDIKNNSLANSPVVLKAHKEPVYDAAWSSDESRLVSAAYDNTVGLWDTDRLTEGKVSLIKKLKAHKGNVRTVAFHPDGKTFASGGKERTIQIWDAQDGKHLNEFKTKIQAAGLSFSPDGNYLAAGSSDARDTNKRAVVYAFPSGKIIHEFTEHENIVIATAFHPSGRFVATGGGNQKEILLWNPENGRILSRLEGGGQTIQAVSFSKDGQYIGWGQTLKYKSTNNKGPIENRFDLVNLIVSKGSPPVRAVEQTGEYSLEAERGGPDNYTYKLIIKKSGRRNAVINRDKTNGHRHSAYTFTPDGQHVLSGGFSGFLTLYNLSGEPVKNFKGHTGEIKAVAVSPDGNWAVSGASDQTVRLWSLAGQEKEILPTVSIFPTHNDWIAWTPEGFFTCAHKKTELMGYIINQGVNRTSKYVSIDQLYDRFYRPDLIHTSINGDPKNFWQEEEASQEAPRVISQGLPPKVSILSPKSGTNTTKNEVEIKAAIYEQGGGVGKIVWKINQVTLGVEPSKSRGIKLKKKNENSETISKLLVLEPGKNNIEITAFSKENTIASAPAAITLIYSIPRLQAPAKQAIQIEPPQKDNRPRLHLLTVGINQYRDRALQLKYAVPDAKSIAGSLPGFGKKIYKDIIITQLHDENATISGIDAAFKKLALKIEPQDVFIFYVAGHGITIDGRYHFLPQEFRYRDNQTVKKEAVTQANLQEWLAVIPAKKSLVLLDTCESGSFVQSLATMRGIAEKTAINKLIRATGRATIVAATDAQPALEGYKNHGVFTYVFLEGLKMADKNFGNKDNIVSIMEMAQYLDNQVPILTKEVFSFEQFPQIHLVGSDFPIGIVEGSGEAD</sequence>
<feature type="domain" description="Peptidase C14 caspase" evidence="4">
    <location>
        <begin position="798"/>
        <end position="1032"/>
    </location>
</feature>
<dbReference type="PROSITE" id="PS00678">
    <property type="entry name" value="WD_REPEATS_1"/>
    <property type="match status" value="2"/>
</dbReference>
<dbReference type="Proteomes" id="UP000663720">
    <property type="component" value="Chromosome"/>
</dbReference>
<protein>
    <submittedName>
        <fullName evidence="5">WD40-repeat-containing</fullName>
    </submittedName>
</protein>
<dbReference type="KEGG" id="dli:dnl_41670"/>
<dbReference type="SUPFAM" id="SSF69322">
    <property type="entry name" value="Tricorn protease domain 2"/>
    <property type="match status" value="1"/>
</dbReference>
<dbReference type="Pfam" id="PF00400">
    <property type="entry name" value="WD40"/>
    <property type="match status" value="7"/>
</dbReference>
<evidence type="ECO:0000256" key="3">
    <source>
        <dbReference type="PROSITE-ProRule" id="PRU00221"/>
    </source>
</evidence>
<accession>A0A975BAK5</accession>
<dbReference type="InterPro" id="IPR020472">
    <property type="entry name" value="WD40_PAC1"/>
</dbReference>
<dbReference type="InterPro" id="IPR011600">
    <property type="entry name" value="Pept_C14_caspase"/>
</dbReference>
<evidence type="ECO:0000313" key="5">
    <source>
        <dbReference type="EMBL" id="QTA81816.1"/>
    </source>
</evidence>
<evidence type="ECO:0000313" key="6">
    <source>
        <dbReference type="Proteomes" id="UP000663720"/>
    </source>
</evidence>
<dbReference type="SUPFAM" id="SSF52129">
    <property type="entry name" value="Caspase-like"/>
    <property type="match status" value="1"/>
</dbReference>
<gene>
    <name evidence="5" type="ORF">dnl_41670</name>
</gene>
<keyword evidence="2" id="KW-0677">Repeat</keyword>
<feature type="repeat" description="WD" evidence="3">
    <location>
        <begin position="270"/>
        <end position="311"/>
    </location>
</feature>
<evidence type="ECO:0000256" key="1">
    <source>
        <dbReference type="ARBA" id="ARBA00022574"/>
    </source>
</evidence>
<dbReference type="EMBL" id="CP061799">
    <property type="protein sequence ID" value="QTA81816.1"/>
    <property type="molecule type" value="Genomic_DNA"/>
</dbReference>
<dbReference type="SUPFAM" id="SSF50978">
    <property type="entry name" value="WD40 repeat-like"/>
    <property type="match status" value="1"/>
</dbReference>
<organism evidence="5 6">
    <name type="scientific">Desulfonema limicola</name>
    <dbReference type="NCBI Taxonomy" id="45656"/>
    <lineage>
        <taxon>Bacteria</taxon>
        <taxon>Pseudomonadati</taxon>
        <taxon>Thermodesulfobacteriota</taxon>
        <taxon>Desulfobacteria</taxon>
        <taxon>Desulfobacterales</taxon>
        <taxon>Desulfococcaceae</taxon>
        <taxon>Desulfonema</taxon>
    </lineage>
</organism>
<dbReference type="PANTHER" id="PTHR22847">
    <property type="entry name" value="WD40 REPEAT PROTEIN"/>
    <property type="match status" value="1"/>
</dbReference>